<feature type="compositionally biased region" description="Basic residues" evidence="1">
    <location>
        <begin position="1"/>
        <end position="17"/>
    </location>
</feature>
<gene>
    <name evidence="3" type="ORF">SAMN04489809_0071</name>
</gene>
<dbReference type="RefSeq" id="WP_157546944.1">
    <property type="nucleotide sequence ID" value="NZ_LT629770.1"/>
</dbReference>
<evidence type="ECO:0000313" key="4">
    <source>
        <dbReference type="Proteomes" id="UP000182126"/>
    </source>
</evidence>
<dbReference type="GeneID" id="36301513"/>
<dbReference type="Pfam" id="PF01844">
    <property type="entry name" value="HNH"/>
    <property type="match status" value="1"/>
</dbReference>
<evidence type="ECO:0000259" key="2">
    <source>
        <dbReference type="Pfam" id="PF01844"/>
    </source>
</evidence>
<evidence type="ECO:0000256" key="1">
    <source>
        <dbReference type="SAM" id="MobiDB-lite"/>
    </source>
</evidence>
<organism evidence="3 4">
    <name type="scientific">Microbacterium paraoxydans</name>
    <dbReference type="NCBI Taxonomy" id="199592"/>
    <lineage>
        <taxon>Bacteria</taxon>
        <taxon>Bacillati</taxon>
        <taxon>Actinomycetota</taxon>
        <taxon>Actinomycetes</taxon>
        <taxon>Micrococcales</taxon>
        <taxon>Microbacteriaceae</taxon>
        <taxon>Microbacterium</taxon>
    </lineage>
</organism>
<accession>A0A1H1LCJ3</accession>
<proteinExistence type="predicted"/>
<dbReference type="GO" id="GO:0008270">
    <property type="term" value="F:zinc ion binding"/>
    <property type="evidence" value="ECO:0007669"/>
    <property type="project" value="InterPro"/>
</dbReference>
<dbReference type="GO" id="GO:0003676">
    <property type="term" value="F:nucleic acid binding"/>
    <property type="evidence" value="ECO:0007669"/>
    <property type="project" value="InterPro"/>
</dbReference>
<feature type="region of interest" description="Disordered" evidence="1">
    <location>
        <begin position="1"/>
        <end position="38"/>
    </location>
</feature>
<dbReference type="InterPro" id="IPR002711">
    <property type="entry name" value="HNH"/>
</dbReference>
<feature type="compositionally biased region" description="Polar residues" evidence="1">
    <location>
        <begin position="87"/>
        <end position="103"/>
    </location>
</feature>
<dbReference type="AlphaFoldDB" id="A0A1H1LCJ3"/>
<feature type="compositionally biased region" description="Basic and acidic residues" evidence="1">
    <location>
        <begin position="59"/>
        <end position="72"/>
    </location>
</feature>
<reference evidence="3 4" key="1">
    <citation type="submission" date="2016-10" db="EMBL/GenBank/DDBJ databases">
        <authorList>
            <person name="de Groot N.N."/>
        </authorList>
    </citation>
    <scope>NUCLEOTIDE SEQUENCE [LARGE SCALE GENOMIC DNA]</scope>
    <source>
        <strain evidence="3 4">DSM 15019</strain>
    </source>
</reference>
<dbReference type="Proteomes" id="UP000182126">
    <property type="component" value="Chromosome I"/>
</dbReference>
<evidence type="ECO:0000313" key="3">
    <source>
        <dbReference type="EMBL" id="SDR72032.1"/>
    </source>
</evidence>
<dbReference type="GO" id="GO:0004519">
    <property type="term" value="F:endonuclease activity"/>
    <property type="evidence" value="ECO:0007669"/>
    <property type="project" value="InterPro"/>
</dbReference>
<sequence>MTGKRTHKESRRMHKLRREFFEEGKRQSRSTNPDEVEKSKCWICRDAIDYDAGQGTTSDSHELDHYHPVDDRPDLEEDVDNFRHSHSSCNSSRGKRAANTQGLGEQVAAWW</sequence>
<name>A0A1H1LCJ3_9MICO</name>
<dbReference type="EMBL" id="LT629770">
    <property type="protein sequence ID" value="SDR72032.1"/>
    <property type="molecule type" value="Genomic_DNA"/>
</dbReference>
<protein>
    <recommendedName>
        <fullName evidence="2">HNH domain-containing protein</fullName>
    </recommendedName>
</protein>
<feature type="region of interest" description="Disordered" evidence="1">
    <location>
        <begin position="53"/>
        <end position="111"/>
    </location>
</feature>
<feature type="domain" description="HNH" evidence="2">
    <location>
        <begin position="51"/>
        <end position="96"/>
    </location>
</feature>
<dbReference type="Gene3D" id="1.10.30.50">
    <property type="match status" value="1"/>
</dbReference>